<proteinExistence type="predicted"/>
<dbReference type="AlphaFoldDB" id="A0A4U1ZM49"/>
<reference evidence="1 2" key="1">
    <citation type="submission" date="2019-04" db="EMBL/GenBank/DDBJ databases">
        <title>A reverse ecology approach based on a biological definition of microbial populations.</title>
        <authorList>
            <person name="Arevalo P."/>
            <person name="Vaninsberghe D."/>
            <person name="Elsherbini J."/>
            <person name="Gore J."/>
            <person name="Polz M."/>
        </authorList>
    </citation>
    <scope>NUCLEOTIDE SEQUENCE [LARGE SCALE GENOMIC DNA]</scope>
    <source>
        <strain evidence="1 2">10N.261.46.F4</strain>
    </source>
</reference>
<organism evidence="1 2">
    <name type="scientific">Vibrio kanaloae</name>
    <dbReference type="NCBI Taxonomy" id="170673"/>
    <lineage>
        <taxon>Bacteria</taxon>
        <taxon>Pseudomonadati</taxon>
        <taxon>Pseudomonadota</taxon>
        <taxon>Gammaproteobacteria</taxon>
        <taxon>Vibrionales</taxon>
        <taxon>Vibrionaceae</taxon>
        <taxon>Vibrio</taxon>
    </lineage>
</organism>
<gene>
    <name evidence="1" type="ORF">FCV50_02540</name>
</gene>
<evidence type="ECO:0000313" key="2">
    <source>
        <dbReference type="Proteomes" id="UP000307574"/>
    </source>
</evidence>
<sequence>MENLDGELVFVHKSDVGKEIKTSLTPLVLELSDWNIFTDHMISYCNGKAVSTRTTWIGRINLALPSVIKSLGIKQLPSNSQDWQAFIKQWYVDTITTKDSKSSIETRVSTWNRSIKPFLEFMQVRDTIPIDVIVPKMRRVGEVQANSSFKVSLIGESPPKKVNSQLHNETNERRNLLTPISLSRTDAEYLDEVRFELERKRAHLLMCLTDYWNTVKTFHDFGKKIISTFEREHSDLVARIISGDVYDYVQREGKVPPLRHHIAIPNDRTSFELYLFIISSRLDGLYKPSKLTSVNLPRKRMATCEKEFGDDYFFPKTFLENDEYIDTVDKINWCMGIYTPRDIAYFIALLMMLNPKFNYQPLLSSKVVDKDGKLMLEVSDIGFTYSIDKPRAKSIKKEELDEVSLEIIHTLIQCNTLRAGLIDKNISKNLFLSVNHTRTGLTSLAHSTVSAHLTGYNKKHSENKEDPYDGICLSHYFPSLLKVGLGPNTISHSKIRATEGVLEWFRTGSVRATSRKLGNTKKVVLENYIPKELITAFSTRLVRRIQNVIIVSATYKEDYLLEAVDFESLTEVHEFIDKILSFDKKTSSPLVSYLKNISKRKSDIEFSGNLITSISSTTLTALYLYREAALKSNVEMRVLTEIESKSGISPLALITLANYLMLVLPNNKDNLIREANIQALEKSKRLLPEVNWDGIFIKREKMI</sequence>
<name>A0A4U1ZM49_9VIBR</name>
<dbReference type="Proteomes" id="UP000307574">
    <property type="component" value="Unassembled WGS sequence"/>
</dbReference>
<accession>A0A4U1ZM49</accession>
<comment type="caution">
    <text evidence="1">The sequence shown here is derived from an EMBL/GenBank/DDBJ whole genome shotgun (WGS) entry which is preliminary data.</text>
</comment>
<evidence type="ECO:0000313" key="1">
    <source>
        <dbReference type="EMBL" id="TKF36104.1"/>
    </source>
</evidence>
<protein>
    <submittedName>
        <fullName evidence="1">Uncharacterized protein</fullName>
    </submittedName>
</protein>
<dbReference type="RefSeq" id="WP_136979025.1">
    <property type="nucleotide sequence ID" value="NZ_SYUV01000007.1"/>
</dbReference>
<dbReference type="EMBL" id="SYUV01000007">
    <property type="protein sequence ID" value="TKF36104.1"/>
    <property type="molecule type" value="Genomic_DNA"/>
</dbReference>